<keyword evidence="1" id="KW-0812">Transmembrane</keyword>
<evidence type="ECO:0000313" key="4">
    <source>
        <dbReference type="Proteomes" id="UP000280698"/>
    </source>
</evidence>
<organism evidence="3 4">
    <name type="scientific">Micromonospora solifontis</name>
    <dbReference type="NCBI Taxonomy" id="2487138"/>
    <lineage>
        <taxon>Bacteria</taxon>
        <taxon>Bacillati</taxon>
        <taxon>Actinomycetota</taxon>
        <taxon>Actinomycetes</taxon>
        <taxon>Micromonosporales</taxon>
        <taxon>Micromonosporaceae</taxon>
        <taxon>Micromonospora</taxon>
    </lineage>
</organism>
<name>A0ABX9WB40_9ACTN</name>
<keyword evidence="1" id="KW-0472">Membrane</keyword>
<dbReference type="RefSeq" id="WP_123243574.1">
    <property type="nucleotide sequence ID" value="NZ_JAAHBY010000131.1"/>
</dbReference>
<feature type="transmembrane region" description="Helical" evidence="1">
    <location>
        <begin position="12"/>
        <end position="35"/>
    </location>
</feature>
<evidence type="ECO:0000259" key="2">
    <source>
        <dbReference type="Pfam" id="PF09990"/>
    </source>
</evidence>
<feature type="domain" description="DUF2231" evidence="2">
    <location>
        <begin position="7"/>
        <end position="157"/>
    </location>
</feature>
<keyword evidence="4" id="KW-1185">Reference proteome</keyword>
<sequence length="160" mass="17129">MFKEFNGLPAHALLVHAAVVLVPLLALVSVAYGVLPRWRPRLDWAVAALAITAPIAAFLATESGEALEHVLEQKNYPAQILDKVREHSEYGESLRSFTFGLAAAALLLLLVTSGFARVRNLPRWIAPVLTGVVAVLAVFAVVYVYLAGDTGAQAVWGGTL</sequence>
<evidence type="ECO:0000256" key="1">
    <source>
        <dbReference type="SAM" id="Phobius"/>
    </source>
</evidence>
<accession>A0ABX9WB40</accession>
<comment type="caution">
    <text evidence="3">The sequence shown here is derived from an EMBL/GenBank/DDBJ whole genome shotgun (WGS) entry which is preliminary data.</text>
</comment>
<proteinExistence type="predicted"/>
<keyword evidence="1" id="KW-1133">Transmembrane helix</keyword>
<gene>
    <name evidence="3" type="ORF">EFE23_26230</name>
</gene>
<feature type="transmembrane region" description="Helical" evidence="1">
    <location>
        <begin position="42"/>
        <end position="61"/>
    </location>
</feature>
<dbReference type="Pfam" id="PF09990">
    <property type="entry name" value="DUF2231"/>
    <property type="match status" value="1"/>
</dbReference>
<protein>
    <recommendedName>
        <fullName evidence="2">DUF2231 domain-containing protein</fullName>
    </recommendedName>
</protein>
<dbReference type="EMBL" id="RJLN01000131">
    <property type="protein sequence ID" value="RNL88040.1"/>
    <property type="molecule type" value="Genomic_DNA"/>
</dbReference>
<reference evidence="3 4" key="1">
    <citation type="submission" date="2018-11" db="EMBL/GenBank/DDBJ databases">
        <title>Micromonospora sp. PPF5-17, a new actinomycetes isolated from a hot spring soil.</title>
        <authorList>
            <person name="Thawai C."/>
        </authorList>
    </citation>
    <scope>NUCLEOTIDE SEQUENCE [LARGE SCALE GENOMIC DNA]</scope>
    <source>
        <strain evidence="3 4">PPF5-17</strain>
    </source>
</reference>
<feature type="transmembrane region" description="Helical" evidence="1">
    <location>
        <begin position="124"/>
        <end position="146"/>
    </location>
</feature>
<dbReference type="Proteomes" id="UP000280698">
    <property type="component" value="Unassembled WGS sequence"/>
</dbReference>
<evidence type="ECO:0000313" key="3">
    <source>
        <dbReference type="EMBL" id="RNL88040.1"/>
    </source>
</evidence>
<dbReference type="InterPro" id="IPR019251">
    <property type="entry name" value="DUF2231_TM"/>
</dbReference>
<feature type="transmembrane region" description="Helical" evidence="1">
    <location>
        <begin position="94"/>
        <end position="112"/>
    </location>
</feature>